<evidence type="ECO:0000313" key="4">
    <source>
        <dbReference type="EMBL" id="CAI3997624.1"/>
    </source>
</evidence>
<evidence type="ECO:0000256" key="2">
    <source>
        <dbReference type="SAM" id="MobiDB-lite"/>
    </source>
</evidence>
<dbReference type="EMBL" id="CAMXCT020002359">
    <property type="protein sequence ID" value="CAL1150999.1"/>
    <property type="molecule type" value="Genomic_DNA"/>
</dbReference>
<evidence type="ECO:0000313" key="6">
    <source>
        <dbReference type="EMBL" id="CAL4784936.1"/>
    </source>
</evidence>
<protein>
    <submittedName>
        <fullName evidence="6">Retrovirus-related Pol polyprotein from transposon RE1 (Retro element 1) (AtRE1)</fullName>
    </submittedName>
</protein>
<comment type="caution">
    <text evidence="4">The sequence shown here is derived from an EMBL/GenBank/DDBJ whole genome shotgun (WGS) entry which is preliminary data.</text>
</comment>
<dbReference type="AlphaFoldDB" id="A0A9P1G1L0"/>
<organism evidence="4">
    <name type="scientific">Cladocopium goreaui</name>
    <dbReference type="NCBI Taxonomy" id="2562237"/>
    <lineage>
        <taxon>Eukaryota</taxon>
        <taxon>Sar</taxon>
        <taxon>Alveolata</taxon>
        <taxon>Dinophyceae</taxon>
        <taxon>Suessiales</taxon>
        <taxon>Symbiodiniaceae</taxon>
        <taxon>Cladocopium</taxon>
    </lineage>
</organism>
<name>A0A9P1G1L0_9DINO</name>
<dbReference type="OrthoDB" id="3054497at2759"/>
<sequence>MSQCKSKADWKHKLEEAGLMVPKDATLQHMKMIWAEAQQELKAKNLEGTLGSEIKALRAAGRKKSVLLDFMKDKGMVTNPNSAIALLLAPGEKKEIYNQHEPPREVPSLGNSDALQAEDHDSSTGSFSVLSEGEEITPAAQEIMEAWKQIQEKRDQLEAQAQELQQQKCDLDHEILANTKDRKTRREMSLNVQVHWELAERCEAWKLAEIEEFLLRHALKKITCRGIVNLLNKEVEAALPAEEPEDADMPEEDVKMEDVAMLPENEEAKYHVLLVVDEGSRFQIAKVISSGEGNQATWEDMKKVLEENWFSIFGVPKVMKVDPAGPWMSQAATDSAEENRKGVEIEWELPSSRRGIKKFINNPEAYVCTQLKRKQVEVREKQLTPSEALEFHKAKETELKNFIASGCFELAKDVVPDEHRIVGMRWLLTWKHGESYEGGKKAKARGIILGYQDPEYENRKTSAPTPSRSGRQLFWQLCSWKRFRLKKGDISGAFLQGDDMEEELWCRPVKEITDALGLPEHTPMLMRKAAYGLVQAPLQWFYTINNFLGNLGYKQLQTEPCCWVWVDTEGQLRSIVHSHVDDLMFGGRG</sequence>
<evidence type="ECO:0000259" key="3">
    <source>
        <dbReference type="Pfam" id="PF07727"/>
    </source>
</evidence>
<feature type="region of interest" description="Disordered" evidence="2">
    <location>
        <begin position="101"/>
        <end position="131"/>
    </location>
</feature>
<dbReference type="Proteomes" id="UP001152797">
    <property type="component" value="Unassembled WGS sequence"/>
</dbReference>
<proteinExistence type="predicted"/>
<dbReference type="EMBL" id="CAMXCT030002359">
    <property type="protein sequence ID" value="CAL4784936.1"/>
    <property type="molecule type" value="Genomic_DNA"/>
</dbReference>
<evidence type="ECO:0000313" key="7">
    <source>
        <dbReference type="Proteomes" id="UP001152797"/>
    </source>
</evidence>
<dbReference type="InterPro" id="IPR013103">
    <property type="entry name" value="RVT_2"/>
</dbReference>
<keyword evidence="1" id="KW-0175">Coiled coil</keyword>
<feature type="domain" description="Reverse transcriptase Ty1/copia-type" evidence="3">
    <location>
        <begin position="415"/>
        <end position="587"/>
    </location>
</feature>
<dbReference type="Pfam" id="PF07727">
    <property type="entry name" value="RVT_2"/>
    <property type="match status" value="1"/>
</dbReference>
<keyword evidence="7" id="KW-1185">Reference proteome</keyword>
<gene>
    <name evidence="4" type="ORF">C1SCF055_LOCUS23986</name>
</gene>
<feature type="coiled-coil region" evidence="1">
    <location>
        <begin position="140"/>
        <end position="174"/>
    </location>
</feature>
<reference evidence="4" key="1">
    <citation type="submission" date="2022-10" db="EMBL/GenBank/DDBJ databases">
        <authorList>
            <person name="Chen Y."/>
            <person name="Dougan E. K."/>
            <person name="Chan C."/>
            <person name="Rhodes N."/>
            <person name="Thang M."/>
        </authorList>
    </citation>
    <scope>NUCLEOTIDE SEQUENCE</scope>
</reference>
<accession>A0A9P1G1L0</accession>
<dbReference type="EMBL" id="CAMXCT010002359">
    <property type="protein sequence ID" value="CAI3997624.1"/>
    <property type="molecule type" value="Genomic_DNA"/>
</dbReference>
<evidence type="ECO:0000313" key="5">
    <source>
        <dbReference type="EMBL" id="CAL1150999.1"/>
    </source>
</evidence>
<evidence type="ECO:0000256" key="1">
    <source>
        <dbReference type="SAM" id="Coils"/>
    </source>
</evidence>
<reference evidence="5" key="2">
    <citation type="submission" date="2024-04" db="EMBL/GenBank/DDBJ databases">
        <authorList>
            <person name="Chen Y."/>
            <person name="Shah S."/>
            <person name="Dougan E. K."/>
            <person name="Thang M."/>
            <person name="Chan C."/>
        </authorList>
    </citation>
    <scope>NUCLEOTIDE SEQUENCE [LARGE SCALE GENOMIC DNA]</scope>
</reference>